<accession>A0AAV5TAW8</accession>
<comment type="caution">
    <text evidence="2">The sequence shown here is derived from an EMBL/GenBank/DDBJ whole genome shotgun (WGS) entry which is preliminary data.</text>
</comment>
<keyword evidence="3" id="KW-1185">Reference proteome</keyword>
<evidence type="ECO:0008006" key="4">
    <source>
        <dbReference type="Google" id="ProtNLM"/>
    </source>
</evidence>
<keyword evidence="1" id="KW-0732">Signal</keyword>
<name>A0AAV5TAW8_9BILA</name>
<evidence type="ECO:0000313" key="3">
    <source>
        <dbReference type="Proteomes" id="UP001432027"/>
    </source>
</evidence>
<gene>
    <name evidence="2" type="ORF">PENTCL1PPCAC_10966</name>
</gene>
<sequence length="193" mass="20244">SLIFRTPVTMMLISALALLPMALACGAGTGAITAKPQLKFRYSPPTSWTYNTGTTGSTQGQSGSETAAQNRINQDIEYAVMKAVESYGYIPSGVSVKNAIAPTNIALIAAGTNTCTSGWGFVVDGVVTKQCSVITGTATETSTTAPLFRKDGTMTVTSPIPLFESQWEAIAKKVKTTLTNNAGVTFFNDIEVA</sequence>
<evidence type="ECO:0000256" key="1">
    <source>
        <dbReference type="SAM" id="SignalP"/>
    </source>
</evidence>
<organism evidence="2 3">
    <name type="scientific">Pristionchus entomophagus</name>
    <dbReference type="NCBI Taxonomy" id="358040"/>
    <lineage>
        <taxon>Eukaryota</taxon>
        <taxon>Metazoa</taxon>
        <taxon>Ecdysozoa</taxon>
        <taxon>Nematoda</taxon>
        <taxon>Chromadorea</taxon>
        <taxon>Rhabditida</taxon>
        <taxon>Rhabditina</taxon>
        <taxon>Diplogasteromorpha</taxon>
        <taxon>Diplogasteroidea</taxon>
        <taxon>Neodiplogasteridae</taxon>
        <taxon>Pristionchus</taxon>
    </lineage>
</organism>
<proteinExistence type="predicted"/>
<feature type="signal peptide" evidence="1">
    <location>
        <begin position="1"/>
        <end position="24"/>
    </location>
</feature>
<feature type="chain" id="PRO_5043977818" description="Peptidase" evidence="1">
    <location>
        <begin position="25"/>
        <end position="193"/>
    </location>
</feature>
<dbReference type="EMBL" id="BTSX01000003">
    <property type="protein sequence ID" value="GMS88791.1"/>
    <property type="molecule type" value="Genomic_DNA"/>
</dbReference>
<evidence type="ECO:0000313" key="2">
    <source>
        <dbReference type="EMBL" id="GMS88791.1"/>
    </source>
</evidence>
<dbReference type="AlphaFoldDB" id="A0AAV5TAW8"/>
<feature type="non-terminal residue" evidence="2">
    <location>
        <position position="1"/>
    </location>
</feature>
<protein>
    <recommendedName>
        <fullName evidence="4">Peptidase</fullName>
    </recommendedName>
</protein>
<dbReference type="Proteomes" id="UP001432027">
    <property type="component" value="Unassembled WGS sequence"/>
</dbReference>
<reference evidence="2" key="1">
    <citation type="submission" date="2023-10" db="EMBL/GenBank/DDBJ databases">
        <title>Genome assembly of Pristionchus species.</title>
        <authorList>
            <person name="Yoshida K."/>
            <person name="Sommer R.J."/>
        </authorList>
    </citation>
    <scope>NUCLEOTIDE SEQUENCE</scope>
    <source>
        <strain evidence="2">RS0144</strain>
    </source>
</reference>